<evidence type="ECO:0000256" key="11">
    <source>
        <dbReference type="ARBA" id="ARBA00022679"/>
    </source>
</evidence>
<organism evidence="20 21">
    <name type="scientific">Hespellia stercorisuis DSM 15480</name>
    <dbReference type="NCBI Taxonomy" id="1121950"/>
    <lineage>
        <taxon>Bacteria</taxon>
        <taxon>Bacillati</taxon>
        <taxon>Bacillota</taxon>
        <taxon>Clostridia</taxon>
        <taxon>Lachnospirales</taxon>
        <taxon>Lachnospiraceae</taxon>
        <taxon>Hespellia</taxon>
    </lineage>
</organism>
<dbReference type="GO" id="GO:0009236">
    <property type="term" value="P:cobalamin biosynthetic process"/>
    <property type="evidence" value="ECO:0007669"/>
    <property type="project" value="UniProtKB-UniPathway"/>
</dbReference>
<keyword evidence="21" id="KW-1185">Reference proteome</keyword>
<evidence type="ECO:0000256" key="15">
    <source>
        <dbReference type="ARBA" id="ARBA00023134"/>
    </source>
</evidence>
<dbReference type="EC" id="2.7.1.156" evidence="8"/>
<evidence type="ECO:0000256" key="8">
    <source>
        <dbReference type="ARBA" id="ARBA00012016"/>
    </source>
</evidence>
<evidence type="ECO:0000256" key="16">
    <source>
        <dbReference type="ARBA" id="ARBA00029570"/>
    </source>
</evidence>
<comment type="similarity">
    <text evidence="7">Belongs to the CobU/CobP family.</text>
</comment>
<gene>
    <name evidence="20" type="ORF">SAMN02745243_00914</name>
</gene>
<name>A0A1M6KIM3_9FIRM</name>
<dbReference type="Pfam" id="PF02283">
    <property type="entry name" value="CobU"/>
    <property type="match status" value="1"/>
</dbReference>
<evidence type="ECO:0000256" key="19">
    <source>
        <dbReference type="PIRSR" id="PIRSR006135-2"/>
    </source>
</evidence>
<dbReference type="Gene3D" id="3.40.50.300">
    <property type="entry name" value="P-loop containing nucleotide triphosphate hydrolases"/>
    <property type="match status" value="1"/>
</dbReference>
<dbReference type="AlphaFoldDB" id="A0A1M6KIM3"/>
<comment type="catalytic activity">
    <reaction evidence="3">
        <text>adenosylcob(III)inamide + GTP = adenosylcob(III)inamide phosphate + GDP + H(+)</text>
        <dbReference type="Rhea" id="RHEA:15765"/>
        <dbReference type="ChEBI" id="CHEBI:2480"/>
        <dbReference type="ChEBI" id="CHEBI:15378"/>
        <dbReference type="ChEBI" id="CHEBI:37565"/>
        <dbReference type="ChEBI" id="CHEBI:58189"/>
        <dbReference type="ChEBI" id="CHEBI:58502"/>
        <dbReference type="EC" id="2.7.1.156"/>
    </reaction>
</comment>
<dbReference type="PIRSF" id="PIRSF006135">
    <property type="entry name" value="CobU"/>
    <property type="match status" value="1"/>
</dbReference>
<dbReference type="EC" id="2.7.7.62" evidence="9"/>
<evidence type="ECO:0000256" key="7">
    <source>
        <dbReference type="ARBA" id="ARBA00007490"/>
    </source>
</evidence>
<evidence type="ECO:0000256" key="5">
    <source>
        <dbReference type="ARBA" id="ARBA00004692"/>
    </source>
</evidence>
<evidence type="ECO:0000256" key="6">
    <source>
        <dbReference type="ARBA" id="ARBA00005159"/>
    </source>
</evidence>
<keyword evidence="11 20" id="KW-0808">Transferase</keyword>
<comment type="function">
    <text evidence="4">Catalyzes ATP-dependent phosphorylation of adenosylcobinamide and addition of GMP to adenosylcobinamide phosphate.</text>
</comment>
<dbReference type="CDD" id="cd00544">
    <property type="entry name" value="CobU"/>
    <property type="match status" value="1"/>
</dbReference>
<dbReference type="GO" id="GO:0005525">
    <property type="term" value="F:GTP binding"/>
    <property type="evidence" value="ECO:0007669"/>
    <property type="project" value="UniProtKB-KW"/>
</dbReference>
<evidence type="ECO:0000256" key="9">
    <source>
        <dbReference type="ARBA" id="ARBA00012523"/>
    </source>
</evidence>
<keyword evidence="20" id="KW-0548">Nucleotidyltransferase</keyword>
<reference evidence="20 21" key="1">
    <citation type="submission" date="2016-11" db="EMBL/GenBank/DDBJ databases">
        <authorList>
            <person name="Jaros S."/>
            <person name="Januszkiewicz K."/>
            <person name="Wedrychowicz H."/>
        </authorList>
    </citation>
    <scope>NUCLEOTIDE SEQUENCE [LARGE SCALE GENOMIC DNA]</scope>
    <source>
        <strain evidence="20 21">DSM 15480</strain>
    </source>
</reference>
<feature type="active site" description="GMP-histidine intermediate" evidence="18">
    <location>
        <position position="48"/>
    </location>
</feature>
<dbReference type="PANTHER" id="PTHR34848:SF1">
    <property type="entry name" value="BIFUNCTIONAL ADENOSYLCOBALAMIN BIOSYNTHESIS PROTEIN COBU"/>
    <property type="match status" value="1"/>
</dbReference>
<dbReference type="UniPathway" id="UPA00148">
    <property type="reaction ID" value="UER00236"/>
</dbReference>
<evidence type="ECO:0000313" key="20">
    <source>
        <dbReference type="EMBL" id="SHJ58749.1"/>
    </source>
</evidence>
<evidence type="ECO:0000256" key="13">
    <source>
        <dbReference type="ARBA" id="ARBA00022777"/>
    </source>
</evidence>
<keyword evidence="12 19" id="KW-0547">Nucleotide-binding</keyword>
<dbReference type="RefSeq" id="WP_073105991.1">
    <property type="nucleotide sequence ID" value="NZ_FQZY01000012.1"/>
</dbReference>
<accession>A0A1M6KIM3</accession>
<comment type="catalytic activity">
    <reaction evidence="1">
        <text>adenosylcob(III)inamide + ATP = adenosylcob(III)inamide phosphate + ADP + H(+)</text>
        <dbReference type="Rhea" id="RHEA:15769"/>
        <dbReference type="ChEBI" id="CHEBI:2480"/>
        <dbReference type="ChEBI" id="CHEBI:15378"/>
        <dbReference type="ChEBI" id="CHEBI:30616"/>
        <dbReference type="ChEBI" id="CHEBI:58502"/>
        <dbReference type="ChEBI" id="CHEBI:456216"/>
        <dbReference type="EC" id="2.7.1.156"/>
    </reaction>
</comment>
<dbReference type="GO" id="GO:0005524">
    <property type="term" value="F:ATP binding"/>
    <property type="evidence" value="ECO:0007669"/>
    <property type="project" value="UniProtKB-KW"/>
</dbReference>
<evidence type="ECO:0000313" key="21">
    <source>
        <dbReference type="Proteomes" id="UP000184301"/>
    </source>
</evidence>
<comment type="catalytic activity">
    <reaction evidence="2">
        <text>adenosylcob(III)inamide phosphate + GTP + H(+) = adenosylcob(III)inamide-GDP + diphosphate</text>
        <dbReference type="Rhea" id="RHEA:22712"/>
        <dbReference type="ChEBI" id="CHEBI:15378"/>
        <dbReference type="ChEBI" id="CHEBI:33019"/>
        <dbReference type="ChEBI" id="CHEBI:37565"/>
        <dbReference type="ChEBI" id="CHEBI:58502"/>
        <dbReference type="ChEBI" id="CHEBI:60487"/>
        <dbReference type="EC" id="2.7.7.62"/>
    </reaction>
</comment>
<protein>
    <recommendedName>
        <fullName evidence="16">Adenosylcobinamide kinase</fullName>
        <ecNumber evidence="8">2.7.1.156</ecNumber>
        <ecNumber evidence="9">2.7.7.62</ecNumber>
    </recommendedName>
    <alternativeName>
        <fullName evidence="17">Adenosylcobinamide-phosphate guanylyltransferase</fullName>
    </alternativeName>
</protein>
<evidence type="ECO:0000256" key="3">
    <source>
        <dbReference type="ARBA" id="ARBA00001522"/>
    </source>
</evidence>
<feature type="binding site" evidence="19">
    <location>
        <begin position="49"/>
        <end position="52"/>
    </location>
    <ligand>
        <name>GTP</name>
        <dbReference type="ChEBI" id="CHEBI:37565"/>
    </ligand>
</feature>
<evidence type="ECO:0000256" key="4">
    <source>
        <dbReference type="ARBA" id="ARBA00003889"/>
    </source>
</evidence>
<evidence type="ECO:0000256" key="14">
    <source>
        <dbReference type="ARBA" id="ARBA00022840"/>
    </source>
</evidence>
<feature type="binding site" evidence="19">
    <location>
        <position position="82"/>
    </location>
    <ligand>
        <name>GTP</name>
        <dbReference type="ChEBI" id="CHEBI:37565"/>
    </ligand>
</feature>
<dbReference type="SUPFAM" id="SSF52540">
    <property type="entry name" value="P-loop containing nucleoside triphosphate hydrolases"/>
    <property type="match status" value="1"/>
</dbReference>
<evidence type="ECO:0000256" key="17">
    <source>
        <dbReference type="ARBA" id="ARBA00030571"/>
    </source>
</evidence>
<keyword evidence="13 20" id="KW-0418">Kinase</keyword>
<comment type="pathway">
    <text evidence="6">Cofactor biosynthesis; adenosylcobalamin biosynthesis; adenosylcobalamin from cob(II)yrinate a,c-diamide: step 5/7.</text>
</comment>
<keyword evidence="15 19" id="KW-0342">GTP-binding</keyword>
<dbReference type="InterPro" id="IPR003203">
    <property type="entry name" value="CobU/CobP"/>
</dbReference>
<keyword evidence="10" id="KW-0169">Cobalamin biosynthesis</keyword>
<dbReference type="EMBL" id="FQZY01000012">
    <property type="protein sequence ID" value="SHJ58749.1"/>
    <property type="molecule type" value="Genomic_DNA"/>
</dbReference>
<sequence length="179" mass="19713">MIYLVTGGSGSGKSAYAEQLMEQASGEKYYIATMRVRDEEGEQKVARHRKIRRDKGFVTIEQSVDVGRIEIPRGDRSSALLECMSNLVANEMFAEGQIREPGPVTEKVVADVLRLGRQVERLVIVTNNVFEDGISYDPGTMAYLRALGAVNCRIADLADQVTEVVVGIAVQIKEAVCPY</sequence>
<evidence type="ECO:0000256" key="2">
    <source>
        <dbReference type="ARBA" id="ARBA00000711"/>
    </source>
</evidence>
<evidence type="ECO:0000256" key="1">
    <source>
        <dbReference type="ARBA" id="ARBA00000312"/>
    </source>
</evidence>
<dbReference type="GO" id="GO:0043752">
    <property type="term" value="F:adenosylcobinamide kinase activity"/>
    <property type="evidence" value="ECO:0007669"/>
    <property type="project" value="UniProtKB-EC"/>
</dbReference>
<keyword evidence="14" id="KW-0067">ATP-binding</keyword>
<dbReference type="GO" id="GO:0008820">
    <property type="term" value="F:cobinamide phosphate guanylyltransferase activity"/>
    <property type="evidence" value="ECO:0007669"/>
    <property type="project" value="UniProtKB-EC"/>
</dbReference>
<dbReference type="STRING" id="1121950.SAMN02745243_00914"/>
<dbReference type="PANTHER" id="PTHR34848">
    <property type="match status" value="1"/>
</dbReference>
<evidence type="ECO:0000256" key="12">
    <source>
        <dbReference type="ARBA" id="ARBA00022741"/>
    </source>
</evidence>
<dbReference type="OrthoDB" id="9799422at2"/>
<feature type="binding site" evidence="19">
    <location>
        <position position="61"/>
    </location>
    <ligand>
        <name>GTP</name>
        <dbReference type="ChEBI" id="CHEBI:37565"/>
    </ligand>
</feature>
<feature type="binding site" evidence="19">
    <location>
        <begin position="7"/>
        <end position="14"/>
    </location>
    <ligand>
        <name>GTP</name>
        <dbReference type="ChEBI" id="CHEBI:37565"/>
    </ligand>
</feature>
<evidence type="ECO:0000256" key="18">
    <source>
        <dbReference type="PIRSR" id="PIRSR006135-1"/>
    </source>
</evidence>
<dbReference type="Proteomes" id="UP000184301">
    <property type="component" value="Unassembled WGS sequence"/>
</dbReference>
<evidence type="ECO:0000256" key="10">
    <source>
        <dbReference type="ARBA" id="ARBA00022573"/>
    </source>
</evidence>
<proteinExistence type="inferred from homology"/>
<comment type="pathway">
    <text evidence="5">Cofactor biosynthesis; adenosylcobalamin biosynthesis; adenosylcobalamin from cob(II)yrinate a,c-diamide: step 6/7.</text>
</comment>
<dbReference type="InterPro" id="IPR027417">
    <property type="entry name" value="P-loop_NTPase"/>
</dbReference>